<comment type="caution">
    <text evidence="3">The sequence shown here is derived from an EMBL/GenBank/DDBJ whole genome shotgun (WGS) entry which is preliminary data.</text>
</comment>
<evidence type="ECO:0000313" key="4">
    <source>
        <dbReference type="Proteomes" id="UP000249633"/>
    </source>
</evidence>
<feature type="region of interest" description="Disordered" evidence="1">
    <location>
        <begin position="28"/>
        <end position="50"/>
    </location>
</feature>
<feature type="domain" description="Ice-binding protein C-terminal" evidence="2">
    <location>
        <begin position="271"/>
        <end position="295"/>
    </location>
</feature>
<gene>
    <name evidence="3" type="ORF">DI603_03370</name>
</gene>
<evidence type="ECO:0000313" key="3">
    <source>
        <dbReference type="EMBL" id="PZP35819.1"/>
    </source>
</evidence>
<dbReference type="Gene3D" id="2.60.120.260">
    <property type="entry name" value="Galactose-binding domain-like"/>
    <property type="match status" value="1"/>
</dbReference>
<organism evidence="3 4">
    <name type="scientific">Roseateles depolymerans</name>
    <dbReference type="NCBI Taxonomy" id="76731"/>
    <lineage>
        <taxon>Bacteria</taxon>
        <taxon>Pseudomonadati</taxon>
        <taxon>Pseudomonadota</taxon>
        <taxon>Betaproteobacteria</taxon>
        <taxon>Burkholderiales</taxon>
        <taxon>Sphaerotilaceae</taxon>
        <taxon>Roseateles</taxon>
    </lineage>
</organism>
<protein>
    <recommendedName>
        <fullName evidence="2">Ice-binding protein C-terminal domain-containing protein</fullName>
    </recommendedName>
</protein>
<dbReference type="NCBIfam" id="TIGR02595">
    <property type="entry name" value="PEP_CTERM"/>
    <property type="match status" value="1"/>
</dbReference>
<evidence type="ECO:0000256" key="1">
    <source>
        <dbReference type="SAM" id="MobiDB-lite"/>
    </source>
</evidence>
<dbReference type="InterPro" id="IPR013424">
    <property type="entry name" value="Ice-binding_C"/>
</dbReference>
<sequence>MVSSWRGHLGRLACGCWNAGRAASDAAAPCPSPASRRRGGVAVPGPSQAHRRGNPMSILSCKYALPLALSALLVSNPAAAQFNTNLIVNAGAEAGLGGDGSSDFAGNLPGWDVTGEMMGIAYALGCPAGYPCTAPTDPGPAASGLNHFAGGNVAQSTASQTLNLSFASASLAGNGVSFALSGWLGGYSSQSDDMSLALTWFNPLGTVLGTTTLGPVTAADRGNATGLLFREVTGLVPTGALTARLTLTATRIGGGSSNDGYADNLSLVLTPVPEPSTLGLFCAGLLGLAGVARLRRG</sequence>
<dbReference type="AlphaFoldDB" id="A0A2W5G1K1"/>
<dbReference type="EMBL" id="QFOD01000002">
    <property type="protein sequence ID" value="PZP35819.1"/>
    <property type="molecule type" value="Genomic_DNA"/>
</dbReference>
<dbReference type="Pfam" id="PF07589">
    <property type="entry name" value="PEP-CTERM"/>
    <property type="match status" value="1"/>
</dbReference>
<name>A0A2W5G1K1_9BURK</name>
<reference evidence="3 4" key="1">
    <citation type="submission" date="2017-08" db="EMBL/GenBank/DDBJ databases">
        <title>Infants hospitalized years apart are colonized by the same room-sourced microbial strains.</title>
        <authorList>
            <person name="Brooks B."/>
            <person name="Olm M.R."/>
            <person name="Firek B.A."/>
            <person name="Baker R."/>
            <person name="Thomas B.C."/>
            <person name="Morowitz M.J."/>
            <person name="Banfield J.F."/>
        </authorList>
    </citation>
    <scope>NUCLEOTIDE SEQUENCE [LARGE SCALE GENOMIC DNA]</scope>
    <source>
        <strain evidence="3">S2_012_000_R2_81</strain>
    </source>
</reference>
<accession>A0A2W5G1K1</accession>
<dbReference type="Proteomes" id="UP000249633">
    <property type="component" value="Unassembled WGS sequence"/>
</dbReference>
<evidence type="ECO:0000259" key="2">
    <source>
        <dbReference type="Pfam" id="PF07589"/>
    </source>
</evidence>
<proteinExistence type="predicted"/>